<dbReference type="PANTHER" id="PTHR35563:SF2">
    <property type="entry name" value="BARREL METAL-DEPENDENT HYDROLASE, PUTATIVE (AFU_ORTHOLOGUE AFUA_1G16240)-RELATED"/>
    <property type="match status" value="1"/>
</dbReference>
<feature type="domain" description="Amidohydrolase-related" evidence="1">
    <location>
        <begin position="8"/>
        <end position="269"/>
    </location>
</feature>
<comment type="caution">
    <text evidence="2">The sequence shown here is derived from an EMBL/GenBank/DDBJ whole genome shotgun (WGS) entry which is preliminary data.</text>
</comment>
<sequence>MPEPITAIDSHAHVFRRDLPLASVHRHAPDYDALLTDYLALLDAHAVSHGVLVQPSFLGTDNSYLLEALRACPRRLRGVVIVEPTFDDAALASLDRQGVRGIRLNLVGLPIPDFAQAGWQRLFERVSALDWHVELHRESRDLPLAGQAILDAGCKLVVDHFGRPAPVPGDDEGFAWLLRRAATGRVWVKLAAAYRSWPDARGSAACAAARALLQALGADRLLWGSDWPHTQHQELADFASARAVLADWVPDAVARRRILVDTPAALFRFA</sequence>
<dbReference type="GO" id="GO:0016787">
    <property type="term" value="F:hydrolase activity"/>
    <property type="evidence" value="ECO:0007669"/>
    <property type="project" value="UniProtKB-KW"/>
</dbReference>
<evidence type="ECO:0000313" key="2">
    <source>
        <dbReference type="EMBL" id="MDR6536074.1"/>
    </source>
</evidence>
<proteinExistence type="predicted"/>
<name>A0ABU1NCB3_9BURK</name>
<protein>
    <submittedName>
        <fullName evidence="2">TIM-barrel fold metal-dependent hydrolase</fullName>
    </submittedName>
</protein>
<organism evidence="2 3">
    <name type="scientific">Variovorax soli</name>
    <dbReference type="NCBI Taxonomy" id="376815"/>
    <lineage>
        <taxon>Bacteria</taxon>
        <taxon>Pseudomonadati</taxon>
        <taxon>Pseudomonadota</taxon>
        <taxon>Betaproteobacteria</taxon>
        <taxon>Burkholderiales</taxon>
        <taxon>Comamonadaceae</taxon>
        <taxon>Variovorax</taxon>
    </lineage>
</organism>
<keyword evidence="3" id="KW-1185">Reference proteome</keyword>
<evidence type="ECO:0000259" key="1">
    <source>
        <dbReference type="Pfam" id="PF04909"/>
    </source>
</evidence>
<keyword evidence="2" id="KW-0378">Hydrolase</keyword>
<dbReference type="InterPro" id="IPR006680">
    <property type="entry name" value="Amidohydro-rel"/>
</dbReference>
<dbReference type="Proteomes" id="UP001184230">
    <property type="component" value="Unassembled WGS sequence"/>
</dbReference>
<dbReference type="EMBL" id="JAVDRF010000003">
    <property type="protein sequence ID" value="MDR6536074.1"/>
    <property type="molecule type" value="Genomic_DNA"/>
</dbReference>
<dbReference type="RefSeq" id="WP_309900725.1">
    <property type="nucleotide sequence ID" value="NZ_JAVDRF010000003.1"/>
</dbReference>
<dbReference type="SUPFAM" id="SSF51556">
    <property type="entry name" value="Metallo-dependent hydrolases"/>
    <property type="match status" value="1"/>
</dbReference>
<dbReference type="Gene3D" id="3.20.20.140">
    <property type="entry name" value="Metal-dependent hydrolases"/>
    <property type="match status" value="1"/>
</dbReference>
<dbReference type="InterPro" id="IPR032466">
    <property type="entry name" value="Metal_Hydrolase"/>
</dbReference>
<evidence type="ECO:0000313" key="3">
    <source>
        <dbReference type="Proteomes" id="UP001184230"/>
    </source>
</evidence>
<dbReference type="PANTHER" id="PTHR35563">
    <property type="entry name" value="BARREL METAL-DEPENDENT HYDROLASE, PUTATIVE (AFU_ORTHOLOGUE AFUA_1G16240)-RELATED"/>
    <property type="match status" value="1"/>
</dbReference>
<accession>A0ABU1NCB3</accession>
<dbReference type="Pfam" id="PF04909">
    <property type="entry name" value="Amidohydro_2"/>
    <property type="match status" value="1"/>
</dbReference>
<reference evidence="2 3" key="1">
    <citation type="submission" date="2023-07" db="EMBL/GenBank/DDBJ databases">
        <title>Sorghum-associated microbial communities from plants grown in Nebraska, USA.</title>
        <authorList>
            <person name="Schachtman D."/>
        </authorList>
    </citation>
    <scope>NUCLEOTIDE SEQUENCE [LARGE SCALE GENOMIC DNA]</scope>
    <source>
        <strain evidence="2 3">DS1781</strain>
    </source>
</reference>
<dbReference type="InterPro" id="IPR052358">
    <property type="entry name" value="Aro_Compnd_Degr_Hydrolases"/>
</dbReference>
<gene>
    <name evidence="2" type="ORF">J2739_001844</name>
</gene>